<dbReference type="InterPro" id="IPR007658">
    <property type="entry name" value="DUF594"/>
</dbReference>
<name>W9SAZ0_9ROSA</name>
<keyword evidence="1" id="KW-0812">Transmembrane</keyword>
<proteinExistence type="predicted"/>
<dbReference type="Proteomes" id="UP000030645">
    <property type="component" value="Unassembled WGS sequence"/>
</dbReference>
<dbReference type="Pfam" id="PF13968">
    <property type="entry name" value="DUF4220"/>
    <property type="match status" value="1"/>
</dbReference>
<dbReference type="Pfam" id="PF04578">
    <property type="entry name" value="DUF594"/>
    <property type="match status" value="1"/>
</dbReference>
<evidence type="ECO:0000313" key="3">
    <source>
        <dbReference type="EMBL" id="EXC33641.1"/>
    </source>
</evidence>
<dbReference type="OrthoDB" id="1689146at2759"/>
<dbReference type="PANTHER" id="PTHR31325">
    <property type="entry name" value="OS01G0798800 PROTEIN-RELATED"/>
    <property type="match status" value="1"/>
</dbReference>
<feature type="transmembrane region" description="Helical" evidence="1">
    <location>
        <begin position="43"/>
        <end position="63"/>
    </location>
</feature>
<accession>W9SAZ0</accession>
<dbReference type="InterPro" id="IPR025315">
    <property type="entry name" value="DUF4220"/>
</dbReference>
<evidence type="ECO:0000313" key="4">
    <source>
        <dbReference type="Proteomes" id="UP000030645"/>
    </source>
</evidence>
<dbReference type="EMBL" id="KE346342">
    <property type="protein sequence ID" value="EXC33641.1"/>
    <property type="molecule type" value="Genomic_DNA"/>
</dbReference>
<feature type="transmembrane region" description="Helical" evidence="1">
    <location>
        <begin position="75"/>
        <end position="101"/>
    </location>
</feature>
<evidence type="ECO:0000259" key="2">
    <source>
        <dbReference type="Pfam" id="PF13968"/>
    </source>
</evidence>
<evidence type="ECO:0000256" key="1">
    <source>
        <dbReference type="SAM" id="Phobius"/>
    </source>
</evidence>
<protein>
    <recommendedName>
        <fullName evidence="2">DUF4220 domain-containing protein</fullName>
    </recommendedName>
</protein>
<sequence>MKSGDPGSEHHHSSAFRVIEYELSLLYEVLHTKVVVARRGIGCIFRFLSFCFMVTAALVFYSVEKKHDSKLDIGLTYGLLGGAIVLDIVSIFQLISSGWFLSILKERWTRRYLPSIIVKRRRWSGSVYHYNIISYCLDEHPKWLYKLVAYFRVVGILDKIKILLFSSIEKDTEVLKMLIFSCFNFKALMEEEEVYNSERKIDKLLGDLSLQVMNLNKVQWNFRALKGFNAKTFLTCHLASEIFFYHKVKSCEPEDDDNRETEQLSDIAVIVSLRILSNYLFYILLMKPAMLSTVISDWEVIFQDTCAEAKIFFEKNEILHFSEAWEKIRSVTTSEFQTSYTMDGNSLSKSVFSDACKLANDLLSRGQALLDLLCFWMQYFANAAINCEPAIHAQQLSTGGELLTLAWLLLNHLGFGTQLSEQMQQPTEGTEWLIEARD</sequence>
<reference evidence="4" key="1">
    <citation type="submission" date="2013-01" db="EMBL/GenBank/DDBJ databases">
        <title>Draft Genome Sequence of a Mulberry Tree, Morus notabilis C.K. Schneid.</title>
        <authorList>
            <person name="He N."/>
            <person name="Zhao S."/>
        </authorList>
    </citation>
    <scope>NUCLEOTIDE SEQUENCE</scope>
</reference>
<organism evidence="3 4">
    <name type="scientific">Morus notabilis</name>
    <dbReference type="NCBI Taxonomy" id="981085"/>
    <lineage>
        <taxon>Eukaryota</taxon>
        <taxon>Viridiplantae</taxon>
        <taxon>Streptophyta</taxon>
        <taxon>Embryophyta</taxon>
        <taxon>Tracheophyta</taxon>
        <taxon>Spermatophyta</taxon>
        <taxon>Magnoliopsida</taxon>
        <taxon>eudicotyledons</taxon>
        <taxon>Gunneridae</taxon>
        <taxon>Pentapetalae</taxon>
        <taxon>rosids</taxon>
        <taxon>fabids</taxon>
        <taxon>Rosales</taxon>
        <taxon>Moraceae</taxon>
        <taxon>Moreae</taxon>
        <taxon>Morus</taxon>
    </lineage>
</organism>
<gene>
    <name evidence="3" type="ORF">L484_013838</name>
</gene>
<dbReference type="STRING" id="981085.W9SAZ0"/>
<dbReference type="KEGG" id="mnt:21397002"/>
<dbReference type="AlphaFoldDB" id="W9SAZ0"/>
<keyword evidence="4" id="KW-1185">Reference proteome</keyword>
<keyword evidence="1" id="KW-0472">Membrane</keyword>
<keyword evidence="1" id="KW-1133">Transmembrane helix</keyword>
<dbReference type="eggNOG" id="ENOG502QQBP">
    <property type="taxonomic scope" value="Eukaryota"/>
</dbReference>
<feature type="domain" description="DUF4220" evidence="2">
    <location>
        <begin position="11"/>
        <end position="135"/>
    </location>
</feature>